<protein>
    <recommendedName>
        <fullName evidence="9">Ribulose bisphosphate carboxylase small subunit, chloroplastic</fullName>
        <shortName evidence="9">RuBisCO small subunit</shortName>
    </recommendedName>
</protein>
<dbReference type="InterPro" id="IPR000894">
    <property type="entry name" value="RuBisCO_ssu_dom"/>
</dbReference>
<keyword evidence="6 9" id="KW-0120">Carbon dioxide fixation</keyword>
<sequence length="181" mass="20326">MACTMAAIAPVAVRPVAGLKQAKNTSAARTVSNGSIQKTTAMQVWTPINNKMFETFSYLPPLTDAEISRQVDYIVNNGWTPCLEFAESASAYASNENCIRMNNTTCLYYDNRYWTMWKLPMFGCTDGHQVLQEVANCRRAFPDAYIRMVGFDPIRQVQVAGFLVNRPSTARDYQKPSTRSV</sequence>
<evidence type="ECO:0000256" key="1">
    <source>
        <dbReference type="ARBA" id="ARBA00022528"/>
    </source>
</evidence>
<dbReference type="InterPro" id="IPR024681">
    <property type="entry name" value="RuBisCO_ssu"/>
</dbReference>
<dbReference type="InterPro" id="IPR036385">
    <property type="entry name" value="RuBisCO_ssu_sf"/>
</dbReference>
<comment type="miscellaneous">
    <text evidence="9">The basic functional RuBisCO is composed of a large chain homodimer in a 'head-to-tail' conformation. In form I RuBisCO this homodimer is arranged in a barrel-like tetramer with the small subunits forming a tetrameric 'cap' on each end of the 'barrel'.</text>
</comment>
<dbReference type="SUPFAM" id="SSF55239">
    <property type="entry name" value="RuBisCO, small subunit"/>
    <property type="match status" value="1"/>
</dbReference>
<comment type="subunit">
    <text evidence="7 9 10">Heterohexadecamer of 8 large and 8 small subunits.</text>
</comment>
<evidence type="ECO:0000256" key="10">
    <source>
        <dbReference type="RuleBase" id="RU003627"/>
    </source>
</evidence>
<dbReference type="SMART" id="SM00961">
    <property type="entry name" value="RuBisCO_small"/>
    <property type="match status" value="1"/>
</dbReference>
<comment type="similarity">
    <text evidence="9 10">Belongs to the RuBisCO small chain family.</text>
</comment>
<evidence type="ECO:0000256" key="3">
    <source>
        <dbReference type="ARBA" id="ARBA00022567"/>
    </source>
</evidence>
<evidence type="ECO:0000256" key="8">
    <source>
        <dbReference type="ARBA" id="ARBA00055447"/>
    </source>
</evidence>
<feature type="domain" description="Ribulose bisphosphate carboxylase small subunit" evidence="11">
    <location>
        <begin position="52"/>
        <end position="167"/>
    </location>
</feature>
<dbReference type="FunFam" id="3.30.190.10:FF:000001">
    <property type="entry name" value="Ribulose bisphosphate carboxylase small chain, chloroplastic"/>
    <property type="match status" value="1"/>
</dbReference>
<accession>C7FF10</accession>
<dbReference type="GO" id="GO:0019253">
    <property type="term" value="P:reductive pentose-phosphate cycle"/>
    <property type="evidence" value="ECO:0007669"/>
    <property type="project" value="UniProtKB-UniRule"/>
</dbReference>
<comment type="subcellular location">
    <subcellularLocation>
        <location evidence="9">Plastid</location>
        <location evidence="9">Chloroplast</location>
    </subcellularLocation>
</comment>
<reference evidence="12" key="1">
    <citation type="submission" date="2009-07" db="EMBL/GenBank/DDBJ databases">
        <title>Analysis and cloning of the small subunit gene of RuBisCo of Chlorella pyrenoidos.</title>
        <authorList>
            <person name="Li C."/>
            <person name="Sun X."/>
        </authorList>
    </citation>
    <scope>NUCLEOTIDE SEQUENCE</scope>
    <source>
        <strain evidence="12">F-9</strain>
    </source>
</reference>
<keyword evidence="5 9" id="KW-0601">Photorespiration</keyword>
<dbReference type="AlphaFoldDB" id="C7FF10"/>
<gene>
    <name evidence="12" type="primary">rbcS</name>
    <name evidence="9" type="synonym">RBCS</name>
</gene>
<evidence type="ECO:0000256" key="6">
    <source>
        <dbReference type="ARBA" id="ARBA00023300"/>
    </source>
</evidence>
<keyword evidence="4 9" id="KW-0934">Plastid</keyword>
<dbReference type="Gene3D" id="3.30.190.10">
    <property type="entry name" value="Ribulose bisphosphate carboxylase, small subunit"/>
    <property type="match status" value="1"/>
</dbReference>
<dbReference type="GO" id="GO:0009853">
    <property type="term" value="P:photorespiration"/>
    <property type="evidence" value="ECO:0007669"/>
    <property type="project" value="UniProtKB-UniRule"/>
</dbReference>
<evidence type="ECO:0000256" key="9">
    <source>
        <dbReference type="HAMAP-Rule" id="MF_00860"/>
    </source>
</evidence>
<name>C7FF10_AUXPY</name>
<proteinExistence type="evidence at transcript level"/>
<evidence type="ECO:0000256" key="5">
    <source>
        <dbReference type="ARBA" id="ARBA00023238"/>
    </source>
</evidence>
<keyword evidence="3 9" id="KW-0113">Calvin cycle</keyword>
<keyword evidence="1 9" id="KW-0150">Chloroplast</keyword>
<evidence type="ECO:0000256" key="7">
    <source>
        <dbReference type="ARBA" id="ARBA00038826"/>
    </source>
</evidence>
<evidence type="ECO:0000256" key="2">
    <source>
        <dbReference type="ARBA" id="ARBA00022531"/>
    </source>
</evidence>
<dbReference type="EMBL" id="GQ355311">
    <property type="protein sequence ID" value="ACU32661.1"/>
    <property type="molecule type" value="mRNA"/>
</dbReference>
<dbReference type="CDD" id="cd03527">
    <property type="entry name" value="RuBisCO_small"/>
    <property type="match status" value="1"/>
</dbReference>
<comment type="function">
    <text evidence="8 9 10">RuBisCO catalyzes two reactions: the carboxylation of D-ribulose 1,5-bisphosphate, the primary event in carbon dioxide fixation, as well as the oxidative fragmentation of the pentose substrate. Both reactions occur simultaneously and in competition at the same active site. Although the small subunit is not catalytic it is essential for maximal activity.</text>
</comment>
<evidence type="ECO:0000259" key="11">
    <source>
        <dbReference type="SMART" id="SM00961"/>
    </source>
</evidence>
<dbReference type="PANTHER" id="PTHR31262">
    <property type="entry name" value="RIBULOSE BISPHOSPHATE CARBOXYLASE SMALL CHAIN 1, CHLOROPLASTIC"/>
    <property type="match status" value="1"/>
</dbReference>
<keyword evidence="2 9" id="KW-0602">Photosynthesis</keyword>
<organism evidence="12">
    <name type="scientific">Auxenochlorella pyrenoidosa</name>
    <name type="common">Freshwater green alga</name>
    <name type="synonym">Chlorella pyrenoidosa</name>
    <dbReference type="NCBI Taxonomy" id="3078"/>
    <lineage>
        <taxon>Eukaryota</taxon>
        <taxon>Viridiplantae</taxon>
        <taxon>Chlorophyta</taxon>
        <taxon>core chlorophytes</taxon>
        <taxon>Trebouxiophyceae</taxon>
        <taxon>Chlorellales</taxon>
        <taxon>Chlorellaceae</taxon>
        <taxon>Auxenochlorella</taxon>
    </lineage>
</organism>
<dbReference type="GO" id="GO:0009507">
    <property type="term" value="C:chloroplast"/>
    <property type="evidence" value="ECO:0007669"/>
    <property type="project" value="UniProtKB-SubCell"/>
</dbReference>
<dbReference type="PANTHER" id="PTHR31262:SF0">
    <property type="entry name" value="RIBULOSE BISPHOSPHATE CARBOXYLASE SMALL SUBUNIT, CHLOROPLASTIC 1"/>
    <property type="match status" value="1"/>
</dbReference>
<evidence type="ECO:0000256" key="4">
    <source>
        <dbReference type="ARBA" id="ARBA00022640"/>
    </source>
</evidence>
<dbReference type="Pfam" id="PF00101">
    <property type="entry name" value="RuBisCO_small"/>
    <property type="match status" value="1"/>
</dbReference>
<dbReference type="GO" id="GO:0016984">
    <property type="term" value="F:ribulose-bisphosphate carboxylase activity"/>
    <property type="evidence" value="ECO:0007669"/>
    <property type="project" value="UniProtKB-UniRule"/>
</dbReference>
<evidence type="ECO:0000313" key="12">
    <source>
        <dbReference type="EMBL" id="ACU32661.1"/>
    </source>
</evidence>
<dbReference type="PRINTS" id="PR00152">
    <property type="entry name" value="RUBISCOSMALL"/>
</dbReference>
<dbReference type="HAMAP" id="MF_00859">
    <property type="entry name" value="RuBisCO_S_bact"/>
    <property type="match status" value="1"/>
</dbReference>